<dbReference type="PROSITE" id="PS50089">
    <property type="entry name" value="ZF_RING_2"/>
    <property type="match status" value="1"/>
</dbReference>
<organism evidence="12 13">
    <name type="scientific">Blepharisma stoltei</name>
    <dbReference type="NCBI Taxonomy" id="1481888"/>
    <lineage>
        <taxon>Eukaryota</taxon>
        <taxon>Sar</taxon>
        <taxon>Alveolata</taxon>
        <taxon>Ciliophora</taxon>
        <taxon>Postciliodesmatophora</taxon>
        <taxon>Heterotrichea</taxon>
        <taxon>Heterotrichida</taxon>
        <taxon>Blepharismidae</taxon>
        <taxon>Blepharisma</taxon>
    </lineage>
</organism>
<keyword evidence="3" id="KW-0808">Transferase</keyword>
<dbReference type="CDD" id="cd20335">
    <property type="entry name" value="BRcat_RBR"/>
    <property type="match status" value="1"/>
</dbReference>
<dbReference type="InterPro" id="IPR044066">
    <property type="entry name" value="TRIAD_supradom"/>
</dbReference>
<evidence type="ECO:0000256" key="6">
    <source>
        <dbReference type="ARBA" id="ARBA00022771"/>
    </source>
</evidence>
<evidence type="ECO:0000256" key="4">
    <source>
        <dbReference type="ARBA" id="ARBA00022723"/>
    </source>
</evidence>
<sequence>MDDSLNDFIEELDFVNNYSSALTFEDFYIAGIVRLRTHEKLEKIFNYLLTLKQAEKEGKLKGHKKAYALFRIYQGNFDAIEQLTFIKAQPIEDEISEILTSELIRSDKTDEEDPLKNSVNFDISVENSVTFEDLSNSNLKDSNIENLLKRKHDEENRKKSEMLAYELQKKFDQEYEDVKFKAENHIKCIICNDSINNEEFRSLEKCNHFGHKLCLDEFFDHQTNKKKFPIICPYPNCKEEISINDLRSHLSEEQVKAFEEYSFYKYMESSADGLSVCPNSECNYVFQWNQNYTKFSCPKCKKTYCLACKEDYHHNKTCEMLRNGNKAKIKVQNLQFKQCPICKVWVEKTLDSNELKCNACTSVFCFKCGSVIDMCICKNGVFLYY</sequence>
<gene>
    <name evidence="12" type="ORF">BSTOLATCC_MIC46601</name>
</gene>
<evidence type="ECO:0000313" key="13">
    <source>
        <dbReference type="Proteomes" id="UP001162131"/>
    </source>
</evidence>
<dbReference type="InterPro" id="IPR002867">
    <property type="entry name" value="IBR_dom"/>
</dbReference>
<keyword evidence="6 9" id="KW-0863">Zinc-finger</keyword>
<dbReference type="CDD" id="cd16448">
    <property type="entry name" value="RING-H2"/>
    <property type="match status" value="1"/>
</dbReference>
<dbReference type="GO" id="GO:0008270">
    <property type="term" value="F:zinc ion binding"/>
    <property type="evidence" value="ECO:0007669"/>
    <property type="project" value="UniProtKB-KW"/>
</dbReference>
<dbReference type="AlphaFoldDB" id="A0AAU9JQI5"/>
<feature type="domain" description="RING-type" evidence="10">
    <location>
        <begin position="188"/>
        <end position="236"/>
    </location>
</feature>
<name>A0AAU9JQI5_9CILI</name>
<keyword evidence="7" id="KW-0833">Ubl conjugation pathway</keyword>
<keyword evidence="5" id="KW-0677">Repeat</keyword>
<evidence type="ECO:0000256" key="3">
    <source>
        <dbReference type="ARBA" id="ARBA00022679"/>
    </source>
</evidence>
<dbReference type="Pfam" id="PF01485">
    <property type="entry name" value="IBR"/>
    <property type="match status" value="1"/>
</dbReference>
<keyword evidence="13" id="KW-1185">Reference proteome</keyword>
<evidence type="ECO:0000256" key="8">
    <source>
        <dbReference type="ARBA" id="ARBA00022833"/>
    </source>
</evidence>
<dbReference type="Gene3D" id="3.30.40.10">
    <property type="entry name" value="Zinc/RING finger domain, C3HC4 (zinc finger)"/>
    <property type="match status" value="1"/>
</dbReference>
<accession>A0AAU9JQI5</accession>
<dbReference type="PANTHER" id="PTHR11685">
    <property type="entry name" value="RBR FAMILY RING FINGER AND IBR DOMAIN-CONTAINING"/>
    <property type="match status" value="1"/>
</dbReference>
<comment type="catalytic activity">
    <reaction evidence="1">
        <text>[E2 ubiquitin-conjugating enzyme]-S-ubiquitinyl-L-cysteine + [acceptor protein]-L-lysine = [E2 ubiquitin-conjugating enzyme]-L-cysteine + [acceptor protein]-N(6)-ubiquitinyl-L-lysine.</text>
        <dbReference type="EC" id="2.3.2.31"/>
    </reaction>
</comment>
<keyword evidence="4" id="KW-0479">Metal-binding</keyword>
<dbReference type="GO" id="GO:0016567">
    <property type="term" value="P:protein ubiquitination"/>
    <property type="evidence" value="ECO:0007669"/>
    <property type="project" value="InterPro"/>
</dbReference>
<evidence type="ECO:0000259" key="11">
    <source>
        <dbReference type="PROSITE" id="PS51873"/>
    </source>
</evidence>
<dbReference type="PROSITE" id="PS51873">
    <property type="entry name" value="TRIAD"/>
    <property type="match status" value="1"/>
</dbReference>
<reference evidence="12" key="1">
    <citation type="submission" date="2021-09" db="EMBL/GenBank/DDBJ databases">
        <authorList>
            <consortium name="AG Swart"/>
            <person name="Singh M."/>
            <person name="Singh A."/>
            <person name="Seah K."/>
            <person name="Emmerich C."/>
        </authorList>
    </citation>
    <scope>NUCLEOTIDE SEQUENCE</scope>
    <source>
        <strain evidence="12">ATCC30299</strain>
    </source>
</reference>
<proteinExistence type="predicted"/>
<evidence type="ECO:0000256" key="5">
    <source>
        <dbReference type="ARBA" id="ARBA00022737"/>
    </source>
</evidence>
<dbReference type="InterPro" id="IPR001841">
    <property type="entry name" value="Znf_RING"/>
</dbReference>
<evidence type="ECO:0000256" key="2">
    <source>
        <dbReference type="ARBA" id="ARBA00012251"/>
    </source>
</evidence>
<evidence type="ECO:0000256" key="1">
    <source>
        <dbReference type="ARBA" id="ARBA00001798"/>
    </source>
</evidence>
<evidence type="ECO:0000256" key="9">
    <source>
        <dbReference type="PROSITE-ProRule" id="PRU00175"/>
    </source>
</evidence>
<evidence type="ECO:0000313" key="12">
    <source>
        <dbReference type="EMBL" id="CAG9328605.1"/>
    </source>
</evidence>
<dbReference type="GO" id="GO:0061630">
    <property type="term" value="F:ubiquitin protein ligase activity"/>
    <property type="evidence" value="ECO:0007669"/>
    <property type="project" value="UniProtKB-EC"/>
</dbReference>
<protein>
    <recommendedName>
        <fullName evidence="2">RBR-type E3 ubiquitin transferase</fullName>
        <ecNumber evidence="2">2.3.2.31</ecNumber>
    </recommendedName>
</protein>
<dbReference type="SUPFAM" id="SSF57850">
    <property type="entry name" value="RING/U-box"/>
    <property type="match status" value="3"/>
</dbReference>
<dbReference type="InterPro" id="IPR013083">
    <property type="entry name" value="Znf_RING/FYVE/PHD"/>
</dbReference>
<comment type="caution">
    <text evidence="12">The sequence shown here is derived from an EMBL/GenBank/DDBJ whole genome shotgun (WGS) entry which is preliminary data.</text>
</comment>
<dbReference type="SMART" id="SM00647">
    <property type="entry name" value="IBR"/>
    <property type="match status" value="1"/>
</dbReference>
<dbReference type="EC" id="2.3.2.31" evidence="2"/>
<dbReference type="EMBL" id="CAJZBQ010000046">
    <property type="protein sequence ID" value="CAG9328605.1"/>
    <property type="molecule type" value="Genomic_DNA"/>
</dbReference>
<feature type="domain" description="RING-type" evidence="11">
    <location>
        <begin position="184"/>
        <end position="385"/>
    </location>
</feature>
<evidence type="ECO:0000259" key="10">
    <source>
        <dbReference type="PROSITE" id="PS50089"/>
    </source>
</evidence>
<keyword evidence="8" id="KW-0862">Zinc</keyword>
<dbReference type="Proteomes" id="UP001162131">
    <property type="component" value="Unassembled WGS sequence"/>
</dbReference>
<dbReference type="InterPro" id="IPR031127">
    <property type="entry name" value="E3_UB_ligase_RBR"/>
</dbReference>
<evidence type="ECO:0000256" key="7">
    <source>
        <dbReference type="ARBA" id="ARBA00022786"/>
    </source>
</evidence>